<dbReference type="InterPro" id="IPR011008">
    <property type="entry name" value="Dimeric_a/b-barrel"/>
</dbReference>
<evidence type="ECO:0000259" key="1">
    <source>
        <dbReference type="PROSITE" id="PS51725"/>
    </source>
</evidence>
<dbReference type="AlphaFoldDB" id="A0A5B9FUK6"/>
<dbReference type="Proteomes" id="UP000321222">
    <property type="component" value="Chromosome"/>
</dbReference>
<dbReference type="InterPro" id="IPR007138">
    <property type="entry name" value="ABM_dom"/>
</dbReference>
<dbReference type="RefSeq" id="WP_147584442.1">
    <property type="nucleotide sequence ID" value="NZ_CP042831.1"/>
</dbReference>
<dbReference type="GO" id="GO:0003824">
    <property type="term" value="F:catalytic activity"/>
    <property type="evidence" value="ECO:0007669"/>
    <property type="project" value="TreeGrafter"/>
</dbReference>
<evidence type="ECO:0000313" key="2">
    <source>
        <dbReference type="EMBL" id="QEE51003.1"/>
    </source>
</evidence>
<dbReference type="PROSITE" id="PS51725">
    <property type="entry name" value="ABM"/>
    <property type="match status" value="1"/>
</dbReference>
<dbReference type="KEGG" id="fak:FUA48_15890"/>
<proteinExistence type="predicted"/>
<dbReference type="Gene3D" id="3.30.70.100">
    <property type="match status" value="1"/>
</dbReference>
<protein>
    <recommendedName>
        <fullName evidence="1">ABM domain-containing protein</fullName>
    </recommendedName>
</protein>
<dbReference type="PANTHER" id="PTHR33336">
    <property type="entry name" value="QUINOL MONOOXYGENASE YGIN-RELATED"/>
    <property type="match status" value="1"/>
</dbReference>
<accession>A0A5B9FUK6</accession>
<organism evidence="2 3">
    <name type="scientific">Flavobacterium alkalisoli</name>
    <dbReference type="NCBI Taxonomy" id="2602769"/>
    <lineage>
        <taxon>Bacteria</taxon>
        <taxon>Pseudomonadati</taxon>
        <taxon>Bacteroidota</taxon>
        <taxon>Flavobacteriia</taxon>
        <taxon>Flavobacteriales</taxon>
        <taxon>Flavobacteriaceae</taxon>
        <taxon>Flavobacterium</taxon>
    </lineage>
</organism>
<dbReference type="InterPro" id="IPR050744">
    <property type="entry name" value="AI-2_Isomerase_LsrG"/>
</dbReference>
<dbReference type="PANTHER" id="PTHR33336:SF15">
    <property type="entry name" value="ABM DOMAIN-CONTAINING PROTEIN"/>
    <property type="match status" value="1"/>
</dbReference>
<keyword evidence="3" id="KW-1185">Reference proteome</keyword>
<feature type="domain" description="ABM" evidence="1">
    <location>
        <begin position="59"/>
        <end position="151"/>
    </location>
</feature>
<gene>
    <name evidence="2" type="ORF">FUA48_15890</name>
</gene>
<evidence type="ECO:0000313" key="3">
    <source>
        <dbReference type="Proteomes" id="UP000321222"/>
    </source>
</evidence>
<reference evidence="2 3" key="1">
    <citation type="submission" date="2019-08" db="EMBL/GenBank/DDBJ databases">
        <title>Flavobacterium alkalisoli sp. nov., isolated from rhizosphere soil of Suaeda salsa.</title>
        <authorList>
            <person name="Sun J.-Q."/>
            <person name="Xu L."/>
        </authorList>
    </citation>
    <scope>NUCLEOTIDE SEQUENCE [LARGE SCALE GENOMIC DNA]</scope>
    <source>
        <strain evidence="2 3">XS-5</strain>
    </source>
</reference>
<dbReference type="OrthoDB" id="9792284at2"/>
<dbReference type="SUPFAM" id="SSF54909">
    <property type="entry name" value="Dimeric alpha+beta barrel"/>
    <property type="match status" value="2"/>
</dbReference>
<name>A0A5B9FUK6_9FLAO</name>
<dbReference type="Pfam" id="PF03992">
    <property type="entry name" value="ABM"/>
    <property type="match status" value="1"/>
</dbReference>
<dbReference type="EMBL" id="CP042831">
    <property type="protein sequence ID" value="QEE51003.1"/>
    <property type="molecule type" value="Genomic_DNA"/>
</dbReference>
<sequence length="269" mass="30559">MKVQKAYDKLILKARRGAGFLLTSAAVLLIMECNKSEKERDSMNGKDLPTDTQNTETFQEIGFFGEIKRDCWDEFLAAVQKNIAHSREEPGNLCFSLYIPEEGTPAPIWFERFTGKAAHEYHKRQPYFRDAIAVIQKSVVGEPVGITLREVCEIPATVPPRADNPKTSHYGITLYEVPLYKRQSFIAAVKELITQSRDLKMNLEANIYQYADDPKRFVLIQGWTGIGESQSGSAQDLEKRFNPTVEGYFVCHPAVIHWSVKDISTDYSQ</sequence>